<protein>
    <submittedName>
        <fullName evidence="1">Uncharacterized protein</fullName>
    </submittedName>
</protein>
<dbReference type="Proteomes" id="UP000076871">
    <property type="component" value="Unassembled WGS sequence"/>
</dbReference>
<keyword evidence="2" id="KW-1185">Reference proteome</keyword>
<dbReference type="InParanoid" id="A0A165DNZ2"/>
<dbReference type="RefSeq" id="XP_040763043.1">
    <property type="nucleotide sequence ID" value="XM_040912747.1"/>
</dbReference>
<proteinExistence type="predicted"/>
<dbReference type="GeneID" id="63829775"/>
<gene>
    <name evidence="1" type="ORF">LAESUDRAFT_760470</name>
</gene>
<sequence>MFTTDDDEDTESAIWPIDASTSTIVAHWVILLLTSNGTAFTRSYGTTLVVELIWEIDSLLKKNTFK</sequence>
<dbReference type="EMBL" id="KV427631">
    <property type="protein sequence ID" value="KZT05303.1"/>
    <property type="molecule type" value="Genomic_DNA"/>
</dbReference>
<evidence type="ECO:0000313" key="2">
    <source>
        <dbReference type="Proteomes" id="UP000076871"/>
    </source>
</evidence>
<dbReference type="AlphaFoldDB" id="A0A165DNZ2"/>
<reference evidence="1 2" key="1">
    <citation type="journal article" date="2016" name="Mol. Biol. Evol.">
        <title>Comparative Genomics of Early-Diverging Mushroom-Forming Fungi Provides Insights into the Origins of Lignocellulose Decay Capabilities.</title>
        <authorList>
            <person name="Nagy L.G."/>
            <person name="Riley R."/>
            <person name="Tritt A."/>
            <person name="Adam C."/>
            <person name="Daum C."/>
            <person name="Floudas D."/>
            <person name="Sun H."/>
            <person name="Yadav J.S."/>
            <person name="Pangilinan J."/>
            <person name="Larsson K.H."/>
            <person name="Matsuura K."/>
            <person name="Barry K."/>
            <person name="Labutti K."/>
            <person name="Kuo R."/>
            <person name="Ohm R.A."/>
            <person name="Bhattacharya S.S."/>
            <person name="Shirouzu T."/>
            <person name="Yoshinaga Y."/>
            <person name="Martin F.M."/>
            <person name="Grigoriev I.V."/>
            <person name="Hibbett D.S."/>
        </authorList>
    </citation>
    <scope>NUCLEOTIDE SEQUENCE [LARGE SCALE GENOMIC DNA]</scope>
    <source>
        <strain evidence="1 2">93-53</strain>
    </source>
</reference>
<organism evidence="1 2">
    <name type="scientific">Laetiporus sulphureus 93-53</name>
    <dbReference type="NCBI Taxonomy" id="1314785"/>
    <lineage>
        <taxon>Eukaryota</taxon>
        <taxon>Fungi</taxon>
        <taxon>Dikarya</taxon>
        <taxon>Basidiomycota</taxon>
        <taxon>Agaricomycotina</taxon>
        <taxon>Agaricomycetes</taxon>
        <taxon>Polyporales</taxon>
        <taxon>Laetiporus</taxon>
    </lineage>
</organism>
<name>A0A165DNZ2_9APHY</name>
<accession>A0A165DNZ2</accession>
<evidence type="ECO:0000313" key="1">
    <source>
        <dbReference type="EMBL" id="KZT05303.1"/>
    </source>
</evidence>